<feature type="domain" description="Bro-N" evidence="1">
    <location>
        <begin position="17"/>
        <end position="122"/>
    </location>
</feature>
<name>A0A1X0N513_9PSED</name>
<proteinExistence type="predicted"/>
<dbReference type="SMART" id="SM01040">
    <property type="entry name" value="Bro-N"/>
    <property type="match status" value="1"/>
</dbReference>
<accession>A0A1X0N513</accession>
<organism evidence="2 3">
    <name type="scientific">Pseudomonas floridensis</name>
    <dbReference type="NCBI Taxonomy" id="1958950"/>
    <lineage>
        <taxon>Bacteria</taxon>
        <taxon>Pseudomonadati</taxon>
        <taxon>Pseudomonadota</taxon>
        <taxon>Gammaproteobacteria</taxon>
        <taxon>Pseudomonadales</taxon>
        <taxon>Pseudomonadaceae</taxon>
        <taxon>Pseudomonas</taxon>
    </lineage>
</organism>
<dbReference type="InterPro" id="IPR003497">
    <property type="entry name" value="BRO_N_domain"/>
</dbReference>
<evidence type="ECO:0000259" key="1">
    <source>
        <dbReference type="PROSITE" id="PS51750"/>
    </source>
</evidence>
<dbReference type="STRING" id="1958950.BZK31_17050"/>
<dbReference type="OrthoDB" id="6982796at2"/>
<protein>
    <submittedName>
        <fullName evidence="2">Phage antirepressor protein</fullName>
    </submittedName>
</protein>
<dbReference type="RefSeq" id="WP_083184122.1">
    <property type="nucleotide sequence ID" value="NZ_CBCRZR010000035.1"/>
</dbReference>
<evidence type="ECO:0000313" key="2">
    <source>
        <dbReference type="EMBL" id="ORC57992.1"/>
    </source>
</evidence>
<gene>
    <name evidence="2" type="ORF">BZK31_17050</name>
</gene>
<reference evidence="3" key="1">
    <citation type="submission" date="2017-02" db="EMBL/GenBank/DDBJ databases">
        <title>Pseudomonas floridae sp. nov., a novel pathogenic bacterial species isolated from tomato.</title>
        <authorList>
            <person name="Timilsina S."/>
            <person name="Vallad G.E."/>
            <person name="Jones J.B."/>
        </authorList>
    </citation>
    <scope>NUCLEOTIDE SEQUENCE [LARGE SCALE GENOMIC DNA]</scope>
    <source>
        <strain evidence="3">GEV388</strain>
    </source>
</reference>
<comment type="caution">
    <text evidence="2">The sequence shown here is derived from an EMBL/GenBank/DDBJ whole genome shotgun (WGS) entry which is preliminary data.</text>
</comment>
<keyword evidence="3" id="KW-1185">Reference proteome</keyword>
<dbReference type="PANTHER" id="PTHR36180">
    <property type="entry name" value="DNA-BINDING PROTEIN-RELATED-RELATED"/>
    <property type="match status" value="1"/>
</dbReference>
<evidence type="ECO:0000313" key="3">
    <source>
        <dbReference type="Proteomes" id="UP000192815"/>
    </source>
</evidence>
<dbReference type="PANTHER" id="PTHR36180:SF2">
    <property type="entry name" value="BRO FAMILY PROTEIN"/>
    <property type="match status" value="1"/>
</dbReference>
<sequence length="191" mass="22388">MLSNRFALHDHKLKTDKSSLVTITFHRHNRQLQALLHEHQPWFSARDLGRLIGWPLNERTVRKLDADQYRMMTLEQQSGPESELMVSESGAYAMLVHHYHAENRGLRQWLTNEVVATLRNGQVAFDDHTPHLSMLHWPELSVSLLHGQSEPWIRLRDMPMLLEHPQMQVEPTPRPASKSWWRSALPAFRLD</sequence>
<dbReference type="Proteomes" id="UP000192815">
    <property type="component" value="Unassembled WGS sequence"/>
</dbReference>
<dbReference type="Pfam" id="PF02498">
    <property type="entry name" value="Bro-N"/>
    <property type="match status" value="1"/>
</dbReference>
<dbReference type="PROSITE" id="PS51750">
    <property type="entry name" value="BRO_N"/>
    <property type="match status" value="1"/>
</dbReference>
<dbReference type="EMBL" id="MUIO01000069">
    <property type="protein sequence ID" value="ORC57992.1"/>
    <property type="molecule type" value="Genomic_DNA"/>
</dbReference>
<dbReference type="AlphaFoldDB" id="A0A1X0N513"/>